<protein>
    <submittedName>
        <fullName evidence="1">Uncharacterized protein</fullName>
    </submittedName>
</protein>
<dbReference type="AlphaFoldDB" id="A0A448WHX7"/>
<dbReference type="Proteomes" id="UP000784294">
    <property type="component" value="Unassembled WGS sequence"/>
</dbReference>
<comment type="caution">
    <text evidence="1">The sequence shown here is derived from an EMBL/GenBank/DDBJ whole genome shotgun (WGS) entry which is preliminary data.</text>
</comment>
<proteinExistence type="predicted"/>
<sequence>TAKHILIPGIADPPRFRDPISSTTQHSICEPSQFPGIKASPADVTPLSSNFIDWPASTENVRGRERRLRQSGWPLPGRIASTNVLESSSDEIMNARPRDLELLLTAQQFNDVVEYLAVPDSICTPRALAVIQDAT</sequence>
<dbReference type="EMBL" id="CAAALY010014089">
    <property type="protein sequence ID" value="VEL12202.1"/>
    <property type="molecule type" value="Genomic_DNA"/>
</dbReference>
<gene>
    <name evidence="1" type="ORF">PXEA_LOCUS5642</name>
</gene>
<organism evidence="1 2">
    <name type="scientific">Protopolystoma xenopodis</name>
    <dbReference type="NCBI Taxonomy" id="117903"/>
    <lineage>
        <taxon>Eukaryota</taxon>
        <taxon>Metazoa</taxon>
        <taxon>Spiralia</taxon>
        <taxon>Lophotrochozoa</taxon>
        <taxon>Platyhelminthes</taxon>
        <taxon>Monogenea</taxon>
        <taxon>Polyopisthocotylea</taxon>
        <taxon>Polystomatidea</taxon>
        <taxon>Polystomatidae</taxon>
        <taxon>Protopolystoma</taxon>
    </lineage>
</organism>
<reference evidence="1" key="1">
    <citation type="submission" date="2018-11" db="EMBL/GenBank/DDBJ databases">
        <authorList>
            <consortium name="Pathogen Informatics"/>
        </authorList>
    </citation>
    <scope>NUCLEOTIDE SEQUENCE</scope>
</reference>
<evidence type="ECO:0000313" key="1">
    <source>
        <dbReference type="EMBL" id="VEL12202.1"/>
    </source>
</evidence>
<evidence type="ECO:0000313" key="2">
    <source>
        <dbReference type="Proteomes" id="UP000784294"/>
    </source>
</evidence>
<name>A0A448WHX7_9PLAT</name>
<keyword evidence="2" id="KW-1185">Reference proteome</keyword>
<feature type="non-terminal residue" evidence="1">
    <location>
        <position position="1"/>
    </location>
</feature>
<accession>A0A448WHX7</accession>
<dbReference type="OrthoDB" id="5951731at2759"/>